<evidence type="ECO:0000313" key="2">
    <source>
        <dbReference type="Ensembl" id="ENSAOCP00000056604.1"/>
    </source>
</evidence>
<feature type="chain" id="PRO_5043355468" description="RIIa domain-containing protein" evidence="1">
    <location>
        <begin position="25"/>
        <end position="63"/>
    </location>
</feature>
<name>A0AAQ5YUJ3_AMPOC</name>
<evidence type="ECO:0000313" key="3">
    <source>
        <dbReference type="Proteomes" id="UP001501940"/>
    </source>
</evidence>
<protein>
    <recommendedName>
        <fullName evidence="4">RIIa domain-containing protein</fullName>
    </recommendedName>
</protein>
<reference evidence="2 3" key="1">
    <citation type="submission" date="2022-01" db="EMBL/GenBank/DDBJ databases">
        <title>A chromosome-scale genome assembly of the false clownfish, Amphiprion ocellaris.</title>
        <authorList>
            <person name="Ryu T."/>
        </authorList>
    </citation>
    <scope>NUCLEOTIDE SEQUENCE [LARGE SCALE GENOMIC DNA]</scope>
</reference>
<dbReference type="Ensembl" id="ENSAOCT00000048826.1">
    <property type="protein sequence ID" value="ENSAOCP00000056604.1"/>
    <property type="gene ID" value="ENSAOCG00000024789.1"/>
</dbReference>
<accession>A0AAQ5YUJ3</accession>
<organism evidence="2 3">
    <name type="scientific">Amphiprion ocellaris</name>
    <name type="common">Clown anemonefish</name>
    <dbReference type="NCBI Taxonomy" id="80972"/>
    <lineage>
        <taxon>Eukaryota</taxon>
        <taxon>Metazoa</taxon>
        <taxon>Chordata</taxon>
        <taxon>Craniata</taxon>
        <taxon>Vertebrata</taxon>
        <taxon>Euteleostomi</taxon>
        <taxon>Actinopterygii</taxon>
        <taxon>Neopterygii</taxon>
        <taxon>Teleostei</taxon>
        <taxon>Neoteleostei</taxon>
        <taxon>Acanthomorphata</taxon>
        <taxon>Ovalentaria</taxon>
        <taxon>Pomacentridae</taxon>
        <taxon>Amphiprion</taxon>
    </lineage>
</organism>
<reference evidence="2" key="3">
    <citation type="submission" date="2025-09" db="UniProtKB">
        <authorList>
            <consortium name="Ensembl"/>
        </authorList>
    </citation>
    <scope>IDENTIFICATION</scope>
</reference>
<dbReference type="AlphaFoldDB" id="A0AAQ5YUJ3"/>
<keyword evidence="3" id="KW-1185">Reference proteome</keyword>
<keyword evidence="1" id="KW-0732">Signal</keyword>
<sequence>MINSRLHRPLTVSFAALLECLARAALLAKPENIEKFLCTHMNNMVHSMDQESKGVTSVVLTLL</sequence>
<feature type="signal peptide" evidence="1">
    <location>
        <begin position="1"/>
        <end position="24"/>
    </location>
</feature>
<evidence type="ECO:0000256" key="1">
    <source>
        <dbReference type="SAM" id="SignalP"/>
    </source>
</evidence>
<dbReference type="Proteomes" id="UP001501940">
    <property type="component" value="Chromosome 17"/>
</dbReference>
<evidence type="ECO:0008006" key="4">
    <source>
        <dbReference type="Google" id="ProtNLM"/>
    </source>
</evidence>
<proteinExistence type="predicted"/>
<reference evidence="2" key="2">
    <citation type="submission" date="2025-08" db="UniProtKB">
        <authorList>
            <consortium name="Ensembl"/>
        </authorList>
    </citation>
    <scope>IDENTIFICATION</scope>
</reference>